<dbReference type="PANTHER" id="PTHR30614">
    <property type="entry name" value="MEMBRANE COMPONENT OF AMINO ACID ABC TRANSPORTER"/>
    <property type="match status" value="1"/>
</dbReference>
<evidence type="ECO:0000313" key="12">
    <source>
        <dbReference type="EMBL" id="EHR33323.1"/>
    </source>
</evidence>
<comment type="caution">
    <text evidence="12">The sequence shown here is derived from an EMBL/GenBank/DDBJ whole genome shotgun (WGS) entry which is preliminary data.</text>
</comment>
<gene>
    <name evidence="12" type="ORF">HMPREF9709_01367</name>
</gene>
<dbReference type="GeneID" id="96999331"/>
<dbReference type="PANTHER" id="PTHR30614:SF20">
    <property type="entry name" value="GLUTAMINE TRANSPORT SYSTEM PERMEASE PROTEIN GLNP"/>
    <property type="match status" value="1"/>
</dbReference>
<reference evidence="12 13" key="1">
    <citation type="submission" date="2012-01" db="EMBL/GenBank/DDBJ databases">
        <title>The Genome Sequence of Helcococcus kunzii ATCC 51366.</title>
        <authorList>
            <consortium name="The Broad Institute Genome Sequencing Platform"/>
            <person name="Earl A."/>
            <person name="Ward D."/>
            <person name="Feldgarden M."/>
            <person name="Gevers D."/>
            <person name="Huys G."/>
            <person name="Young S.K."/>
            <person name="Zeng Q."/>
            <person name="Gargeya S."/>
            <person name="Fitzgerald M."/>
            <person name="Haas B."/>
            <person name="Abouelleil A."/>
            <person name="Alvarado L."/>
            <person name="Arachchi H.M."/>
            <person name="Berlin A."/>
            <person name="Chapman S.B."/>
            <person name="Gearin G."/>
            <person name="Goldberg J."/>
            <person name="Griggs A."/>
            <person name="Gujja S."/>
            <person name="Hansen M."/>
            <person name="Heiman D."/>
            <person name="Howarth C."/>
            <person name="Larimer J."/>
            <person name="Lui A."/>
            <person name="MacDonald P.J.P."/>
            <person name="McCowen C."/>
            <person name="Montmayeur A."/>
            <person name="Murphy C."/>
            <person name="Neiman D."/>
            <person name="Pearson M."/>
            <person name="Priest M."/>
            <person name="Roberts A."/>
            <person name="Saif S."/>
            <person name="Shea T."/>
            <person name="Sisk P."/>
            <person name="Stolte C."/>
            <person name="Sykes S."/>
            <person name="Wortman J."/>
            <person name="Nusbaum C."/>
            <person name="Birren B."/>
        </authorList>
    </citation>
    <scope>NUCLEOTIDE SEQUENCE [LARGE SCALE GENOMIC DNA]</scope>
    <source>
        <strain evidence="12 13">ATCC 51366</strain>
    </source>
</reference>
<proteinExistence type="inferred from homology"/>
<dbReference type="Proteomes" id="UP000004191">
    <property type="component" value="Unassembled WGS sequence"/>
</dbReference>
<dbReference type="InterPro" id="IPR001638">
    <property type="entry name" value="Solute-binding_3/MltF_N"/>
</dbReference>
<comment type="similarity">
    <text evidence="2">Belongs to the binding-protein-dependent transport system permease family. HisMQ subfamily.</text>
</comment>
<evidence type="ECO:0000256" key="5">
    <source>
        <dbReference type="ARBA" id="ARBA00022692"/>
    </source>
</evidence>
<feature type="signal peptide" evidence="10">
    <location>
        <begin position="1"/>
        <end position="26"/>
    </location>
</feature>
<name>H3NPU5_9FIRM</name>
<dbReference type="OrthoDB" id="9811552at2"/>
<keyword evidence="5 9" id="KW-0812">Transmembrane</keyword>
<evidence type="ECO:0000256" key="6">
    <source>
        <dbReference type="ARBA" id="ARBA00022970"/>
    </source>
</evidence>
<evidence type="ECO:0000256" key="4">
    <source>
        <dbReference type="ARBA" id="ARBA00022475"/>
    </source>
</evidence>
<keyword evidence="8 9" id="KW-0472">Membrane</keyword>
<dbReference type="Pfam" id="PF00528">
    <property type="entry name" value="BPD_transp_1"/>
    <property type="match status" value="1"/>
</dbReference>
<dbReference type="STRING" id="883114.HMPREF9709_01367"/>
<evidence type="ECO:0000256" key="7">
    <source>
        <dbReference type="ARBA" id="ARBA00022989"/>
    </source>
</evidence>
<dbReference type="CDD" id="cd06261">
    <property type="entry name" value="TM_PBP2"/>
    <property type="match status" value="1"/>
</dbReference>
<dbReference type="InterPro" id="IPR000515">
    <property type="entry name" value="MetI-like"/>
</dbReference>
<evidence type="ECO:0000256" key="3">
    <source>
        <dbReference type="ARBA" id="ARBA00022448"/>
    </source>
</evidence>
<evidence type="ECO:0000313" key="13">
    <source>
        <dbReference type="Proteomes" id="UP000004191"/>
    </source>
</evidence>
<sequence>MKKRIMVVLLVFATVFSILPVQFVNASNEGQSVQSDEQGKRKTLRVGMEAAYAPFNWTQGDDANGAVPIEGSESFANGYDVQIAKIIAEKLNMDLIIVKTEWDGLSPAVQSGKIDAIIAGMSPTAERKKQIDFTDNYYHSNLVLVTRKDNKYAKARFLGDFEGANVVAQLNTFHDKVIDQIPGVHHGEPMTDFSAMRVAIQSGKADAYVAERPEGISAEMASKDFKMVELEDGFKTKPEDTSIAIGLKKGSELLGPINKALSEISVEQQIEIMDNIIAIQMGKVKENSIWDIAVNNKDLFISGTINTIIISLIGTIIGLAIGMIVGIIRTIPKLKNVISNFIVGMLKVIANIYVQVIRGTPMMVQSMIFYYGLQQFFDIDVSPMLSAFIIVSINTGAYMAEVVRAGINSIDKGQVEAAKSIGMSHIQTMSNVILPQVFKNIIPNVGNEFIVNIKDTSVLNVISVQELFFSSKSVAGSNFKFFETYIITSVIYLALTLSITGLLYMLEKKLRGSGSYKMIEKDVLSSSN</sequence>
<feature type="transmembrane region" description="Helical" evidence="9">
    <location>
        <begin position="485"/>
        <end position="506"/>
    </location>
</feature>
<accession>H3NPU5</accession>
<dbReference type="GO" id="GO:0022857">
    <property type="term" value="F:transmembrane transporter activity"/>
    <property type="evidence" value="ECO:0007669"/>
    <property type="project" value="InterPro"/>
</dbReference>
<evidence type="ECO:0000256" key="10">
    <source>
        <dbReference type="SAM" id="SignalP"/>
    </source>
</evidence>
<dbReference type="Pfam" id="PF00497">
    <property type="entry name" value="SBP_bac_3"/>
    <property type="match status" value="1"/>
</dbReference>
<keyword evidence="7 9" id="KW-1133">Transmembrane helix</keyword>
<protein>
    <submittedName>
        <fullName evidence="12">His/Glu/Gln/Arg/opine family amino ABC transporter, permease, 3-TM region</fullName>
    </submittedName>
</protein>
<dbReference type="NCBIfam" id="TIGR01726">
    <property type="entry name" value="HEQRo_perm_3TM"/>
    <property type="match status" value="1"/>
</dbReference>
<dbReference type="AlphaFoldDB" id="H3NPU5"/>
<dbReference type="eggNOG" id="COG0834">
    <property type="taxonomic scope" value="Bacteria"/>
</dbReference>
<dbReference type="eggNOG" id="COG0765">
    <property type="taxonomic scope" value="Bacteria"/>
</dbReference>
<dbReference type="InterPro" id="IPR043429">
    <property type="entry name" value="ArtM/GltK/GlnP/TcyL/YhdX-like"/>
</dbReference>
<dbReference type="GO" id="GO:0043190">
    <property type="term" value="C:ATP-binding cassette (ABC) transporter complex"/>
    <property type="evidence" value="ECO:0007669"/>
    <property type="project" value="InterPro"/>
</dbReference>
<dbReference type="EMBL" id="AGEI01000024">
    <property type="protein sequence ID" value="EHR33323.1"/>
    <property type="molecule type" value="Genomic_DNA"/>
</dbReference>
<evidence type="ECO:0000259" key="11">
    <source>
        <dbReference type="PROSITE" id="PS50928"/>
    </source>
</evidence>
<feature type="transmembrane region" description="Helical" evidence="9">
    <location>
        <begin position="337"/>
        <end position="357"/>
    </location>
</feature>
<evidence type="ECO:0000256" key="1">
    <source>
        <dbReference type="ARBA" id="ARBA00004651"/>
    </source>
</evidence>
<dbReference type="InterPro" id="IPR035906">
    <property type="entry name" value="MetI-like_sf"/>
</dbReference>
<dbReference type="Gene3D" id="1.10.3720.10">
    <property type="entry name" value="MetI-like"/>
    <property type="match status" value="1"/>
</dbReference>
<evidence type="ECO:0000256" key="8">
    <source>
        <dbReference type="ARBA" id="ARBA00023136"/>
    </source>
</evidence>
<feature type="chain" id="PRO_5003589871" evidence="10">
    <location>
        <begin position="27"/>
        <end position="528"/>
    </location>
</feature>
<dbReference type="GO" id="GO:0006865">
    <property type="term" value="P:amino acid transport"/>
    <property type="evidence" value="ECO:0007669"/>
    <property type="project" value="UniProtKB-KW"/>
</dbReference>
<dbReference type="SUPFAM" id="SSF161098">
    <property type="entry name" value="MetI-like"/>
    <property type="match status" value="1"/>
</dbReference>
<keyword evidence="4" id="KW-1003">Cell membrane</keyword>
<keyword evidence="13" id="KW-1185">Reference proteome</keyword>
<feature type="domain" description="ABC transmembrane type-1" evidence="11">
    <location>
        <begin position="304"/>
        <end position="503"/>
    </location>
</feature>
<keyword evidence="10" id="KW-0732">Signal</keyword>
<dbReference type="SUPFAM" id="SSF53850">
    <property type="entry name" value="Periplasmic binding protein-like II"/>
    <property type="match status" value="1"/>
</dbReference>
<dbReference type="PATRIC" id="fig|883114.3.peg.1359"/>
<dbReference type="HOGENOM" id="CLU_019602_20_4_9"/>
<organism evidence="12 13">
    <name type="scientific">Helcococcus kunzii ATCC 51366</name>
    <dbReference type="NCBI Taxonomy" id="883114"/>
    <lineage>
        <taxon>Bacteria</taxon>
        <taxon>Bacillati</taxon>
        <taxon>Bacillota</taxon>
        <taxon>Tissierellia</taxon>
        <taxon>Tissierellales</taxon>
        <taxon>Peptoniphilaceae</taxon>
        <taxon>Helcococcus</taxon>
    </lineage>
</organism>
<dbReference type="InterPro" id="IPR010065">
    <property type="entry name" value="AA_ABC_transptr_permease_3TM"/>
</dbReference>
<keyword evidence="3 9" id="KW-0813">Transport</keyword>
<dbReference type="RefSeq" id="WP_005398882.1">
    <property type="nucleotide sequence ID" value="NZ_JH601088.1"/>
</dbReference>
<dbReference type="Gene3D" id="3.40.190.10">
    <property type="entry name" value="Periplasmic binding protein-like II"/>
    <property type="match status" value="2"/>
</dbReference>
<comment type="subcellular location">
    <subcellularLocation>
        <location evidence="1 9">Cell membrane</location>
        <topology evidence="1 9">Multi-pass membrane protein</topology>
    </subcellularLocation>
</comment>
<feature type="transmembrane region" description="Helical" evidence="9">
    <location>
        <begin position="305"/>
        <end position="325"/>
    </location>
</feature>
<evidence type="ECO:0000256" key="2">
    <source>
        <dbReference type="ARBA" id="ARBA00010072"/>
    </source>
</evidence>
<dbReference type="PROSITE" id="PS50928">
    <property type="entry name" value="ABC_TM1"/>
    <property type="match status" value="1"/>
</dbReference>
<keyword evidence="6" id="KW-0029">Amino-acid transport</keyword>
<evidence type="ECO:0000256" key="9">
    <source>
        <dbReference type="RuleBase" id="RU363032"/>
    </source>
</evidence>
<dbReference type="SMART" id="SM00062">
    <property type="entry name" value="PBPb"/>
    <property type="match status" value="1"/>
</dbReference>